<gene>
    <name evidence="1" type="ORF">Tco_0952071</name>
</gene>
<reference evidence="1" key="1">
    <citation type="journal article" date="2022" name="Int. J. Mol. Sci.">
        <title>Draft Genome of Tanacetum Coccineum: Genomic Comparison of Closely Related Tanacetum-Family Plants.</title>
        <authorList>
            <person name="Yamashiro T."/>
            <person name="Shiraishi A."/>
            <person name="Nakayama K."/>
            <person name="Satake H."/>
        </authorList>
    </citation>
    <scope>NUCLEOTIDE SEQUENCE</scope>
</reference>
<dbReference type="Proteomes" id="UP001151760">
    <property type="component" value="Unassembled WGS sequence"/>
</dbReference>
<protein>
    <recommendedName>
        <fullName evidence="3">NET domain-containing protein</fullName>
    </recommendedName>
</protein>
<sequence>MADHLHSPDNIDAIQESFKEAHPTKECPLKKEDKAVEQRHLKEQIGSPYKTRNIVCMIENSREVHKLKAREDEGDMDVGWDITVKDVESLRQFLM</sequence>
<evidence type="ECO:0008006" key="3">
    <source>
        <dbReference type="Google" id="ProtNLM"/>
    </source>
</evidence>
<proteinExistence type="predicted"/>
<accession>A0ABQ5DVZ3</accession>
<dbReference type="EMBL" id="BQNB010015722">
    <property type="protein sequence ID" value="GJT43356.1"/>
    <property type="molecule type" value="Genomic_DNA"/>
</dbReference>
<comment type="caution">
    <text evidence="1">The sequence shown here is derived from an EMBL/GenBank/DDBJ whole genome shotgun (WGS) entry which is preliminary data.</text>
</comment>
<organism evidence="1 2">
    <name type="scientific">Tanacetum coccineum</name>
    <dbReference type="NCBI Taxonomy" id="301880"/>
    <lineage>
        <taxon>Eukaryota</taxon>
        <taxon>Viridiplantae</taxon>
        <taxon>Streptophyta</taxon>
        <taxon>Embryophyta</taxon>
        <taxon>Tracheophyta</taxon>
        <taxon>Spermatophyta</taxon>
        <taxon>Magnoliopsida</taxon>
        <taxon>eudicotyledons</taxon>
        <taxon>Gunneridae</taxon>
        <taxon>Pentapetalae</taxon>
        <taxon>asterids</taxon>
        <taxon>campanulids</taxon>
        <taxon>Asterales</taxon>
        <taxon>Asteraceae</taxon>
        <taxon>Asteroideae</taxon>
        <taxon>Anthemideae</taxon>
        <taxon>Anthemidinae</taxon>
        <taxon>Tanacetum</taxon>
    </lineage>
</organism>
<reference evidence="1" key="2">
    <citation type="submission" date="2022-01" db="EMBL/GenBank/DDBJ databases">
        <authorList>
            <person name="Yamashiro T."/>
            <person name="Shiraishi A."/>
            <person name="Satake H."/>
            <person name="Nakayama K."/>
        </authorList>
    </citation>
    <scope>NUCLEOTIDE SEQUENCE</scope>
</reference>
<keyword evidence="2" id="KW-1185">Reference proteome</keyword>
<name>A0ABQ5DVZ3_9ASTR</name>
<evidence type="ECO:0000313" key="1">
    <source>
        <dbReference type="EMBL" id="GJT43356.1"/>
    </source>
</evidence>
<evidence type="ECO:0000313" key="2">
    <source>
        <dbReference type="Proteomes" id="UP001151760"/>
    </source>
</evidence>